<evidence type="ECO:0000313" key="2">
    <source>
        <dbReference type="Proteomes" id="UP000001822"/>
    </source>
</evidence>
<gene>
    <name evidence="1" type="ordered locus">CHU_1285</name>
</gene>
<dbReference type="AlphaFoldDB" id="A0A6N4SQL4"/>
<dbReference type="Proteomes" id="UP000001822">
    <property type="component" value="Chromosome"/>
</dbReference>
<dbReference type="EMBL" id="CP000383">
    <property type="protein sequence ID" value="ABG58557.1"/>
    <property type="molecule type" value="Genomic_DNA"/>
</dbReference>
<keyword evidence="2" id="KW-1185">Reference proteome</keyword>
<sequence>MKWLKTSNNWFNLIKIYKPTIIANLIKLPDMKKIVYTLLSVAFISVSAQVNSSPSIVTGIQLKIASPQMTTTDIFNYLNTNLGLSATQKPTVKTAVDQAGAEVTKLNADATKSATEVAAAKTNIVNALIKKLSSGILTGAQSTKLSGLTSTLTSMFSQLK</sequence>
<evidence type="ECO:0000313" key="1">
    <source>
        <dbReference type="EMBL" id="ABG58557.1"/>
    </source>
</evidence>
<dbReference type="KEGG" id="chu:CHU_1285"/>
<proteinExistence type="predicted"/>
<reference evidence="1 2" key="1">
    <citation type="journal article" date="2007" name="Appl. Environ. Microbiol.">
        <title>Genome sequence of the cellulolytic gliding bacterium Cytophaga hutchinsonii.</title>
        <authorList>
            <person name="Xie G."/>
            <person name="Bruce D.C."/>
            <person name="Challacombe J.F."/>
            <person name="Chertkov O."/>
            <person name="Detter J.C."/>
            <person name="Gilna P."/>
            <person name="Han C.S."/>
            <person name="Lucas S."/>
            <person name="Misra M."/>
            <person name="Myers G.L."/>
            <person name="Richardson P."/>
            <person name="Tapia R."/>
            <person name="Thayer N."/>
            <person name="Thompson L.S."/>
            <person name="Brettin T.S."/>
            <person name="Henrissat B."/>
            <person name="Wilson D.B."/>
            <person name="McBride M.J."/>
        </authorList>
    </citation>
    <scope>NUCLEOTIDE SEQUENCE [LARGE SCALE GENOMIC DNA]</scope>
    <source>
        <strain evidence="2">ATCC 33406 / DSM 1761 / CIP 103989 / NBRC 15051 / NCIMB 9469 / D465</strain>
    </source>
</reference>
<accession>A0A6N4SQL4</accession>
<organism evidence="1 2">
    <name type="scientific">Cytophaga hutchinsonii (strain ATCC 33406 / DSM 1761 / CIP 103989 / NBRC 15051 / NCIMB 9469 / D465)</name>
    <dbReference type="NCBI Taxonomy" id="269798"/>
    <lineage>
        <taxon>Bacteria</taxon>
        <taxon>Pseudomonadati</taxon>
        <taxon>Bacteroidota</taxon>
        <taxon>Cytophagia</taxon>
        <taxon>Cytophagales</taxon>
        <taxon>Cytophagaceae</taxon>
        <taxon>Cytophaga</taxon>
    </lineage>
</organism>
<protein>
    <submittedName>
        <fullName evidence="1">Uncharacterized protein</fullName>
    </submittedName>
</protein>
<name>A0A6N4SQL4_CYTH3</name>